<keyword evidence="1" id="KW-1133">Transmembrane helix</keyword>
<dbReference type="PANTHER" id="PTHR12748:SF0">
    <property type="entry name" value="ORIGIN RECOGNITION COMPLEX SUBUNIT 3"/>
    <property type="match status" value="1"/>
</dbReference>
<proteinExistence type="predicted"/>
<dbReference type="AlphaFoldDB" id="A0ABD0YT45"/>
<dbReference type="CDD" id="cd20704">
    <property type="entry name" value="Orc3"/>
    <property type="match status" value="1"/>
</dbReference>
<evidence type="ECO:0000256" key="1">
    <source>
        <dbReference type="SAM" id="Phobius"/>
    </source>
</evidence>
<evidence type="ECO:0000259" key="2">
    <source>
        <dbReference type="Pfam" id="PF18137"/>
    </source>
</evidence>
<organism evidence="3 4">
    <name type="scientific">Ranatra chinensis</name>
    <dbReference type="NCBI Taxonomy" id="642074"/>
    <lineage>
        <taxon>Eukaryota</taxon>
        <taxon>Metazoa</taxon>
        <taxon>Ecdysozoa</taxon>
        <taxon>Arthropoda</taxon>
        <taxon>Hexapoda</taxon>
        <taxon>Insecta</taxon>
        <taxon>Pterygota</taxon>
        <taxon>Neoptera</taxon>
        <taxon>Paraneoptera</taxon>
        <taxon>Hemiptera</taxon>
        <taxon>Heteroptera</taxon>
        <taxon>Panheteroptera</taxon>
        <taxon>Nepomorpha</taxon>
        <taxon>Nepidae</taxon>
        <taxon>Ranatrinae</taxon>
        <taxon>Ranatra</taxon>
    </lineage>
</organism>
<dbReference type="InterPro" id="IPR040855">
    <property type="entry name" value="ORC_WH_C"/>
</dbReference>
<evidence type="ECO:0000313" key="4">
    <source>
        <dbReference type="Proteomes" id="UP001558652"/>
    </source>
</evidence>
<name>A0ABD0YT45_9HEMI</name>
<dbReference type="Pfam" id="PF18137">
    <property type="entry name" value="WHD_ORC"/>
    <property type="match status" value="1"/>
</dbReference>
<dbReference type="PANTHER" id="PTHR12748">
    <property type="entry name" value="ORIGIN RECOGNITION COMPLEX SUBUNIT 3"/>
    <property type="match status" value="1"/>
</dbReference>
<keyword evidence="4" id="KW-1185">Reference proteome</keyword>
<keyword evidence="1" id="KW-0472">Membrane</keyword>
<comment type="caution">
    <text evidence="3">The sequence shown here is derived from an EMBL/GenBank/DDBJ whole genome shotgun (WGS) entry which is preliminary data.</text>
</comment>
<dbReference type="InterPro" id="IPR020795">
    <property type="entry name" value="ORC3"/>
</dbReference>
<evidence type="ECO:0000313" key="3">
    <source>
        <dbReference type="EMBL" id="KAL1139173.1"/>
    </source>
</evidence>
<dbReference type="EMBL" id="JBFDAA010000003">
    <property type="protein sequence ID" value="KAL1139173.1"/>
    <property type="molecule type" value="Genomic_DNA"/>
</dbReference>
<reference evidence="3 4" key="1">
    <citation type="submission" date="2024-07" db="EMBL/GenBank/DDBJ databases">
        <title>Chromosome-level genome assembly of the water stick insect Ranatra chinensis (Heteroptera: Nepidae).</title>
        <authorList>
            <person name="Liu X."/>
        </authorList>
    </citation>
    <scope>NUCLEOTIDE SEQUENCE [LARGE SCALE GENOMIC DNA]</scope>
    <source>
        <strain evidence="3">Cailab_2021Rc</strain>
        <tissue evidence="3">Muscle</tissue>
    </source>
</reference>
<protein>
    <recommendedName>
        <fullName evidence="2">Origin recognition complex subunit 3 winged helix C-terminal domain-containing protein</fullName>
    </recommendedName>
</protein>
<keyword evidence="1" id="KW-0812">Transmembrane</keyword>
<feature type="transmembrane region" description="Helical" evidence="1">
    <location>
        <begin position="96"/>
        <end position="118"/>
    </location>
</feature>
<accession>A0ABD0YT45</accession>
<feature type="domain" description="Origin recognition complex subunit 3 winged helix C-terminal" evidence="2">
    <location>
        <begin position="43"/>
        <end position="97"/>
    </location>
</feature>
<gene>
    <name evidence="3" type="ORF">AAG570_009233</name>
</gene>
<sequence>MELLLDDVLAKALQPLTSHPLHEIVLCDKIATSVKKRMVGAPRAATHLALNNPQHYLQCNCCHLETGEEILSSMPDICIAYKLHLECGALINIHDWLLVIVIHVLSRYYFFPFFFLLLPR</sequence>
<dbReference type="Proteomes" id="UP001558652">
    <property type="component" value="Unassembled WGS sequence"/>
</dbReference>